<evidence type="ECO:0000256" key="1">
    <source>
        <dbReference type="SAM" id="SignalP"/>
    </source>
</evidence>
<proteinExistence type="predicted"/>
<evidence type="ECO:0008006" key="4">
    <source>
        <dbReference type="Google" id="ProtNLM"/>
    </source>
</evidence>
<evidence type="ECO:0000313" key="3">
    <source>
        <dbReference type="Proteomes" id="UP001558613"/>
    </source>
</evidence>
<comment type="caution">
    <text evidence="2">The sequence shown here is derived from an EMBL/GenBank/DDBJ whole genome shotgun (WGS) entry which is preliminary data.</text>
</comment>
<gene>
    <name evidence="2" type="ORF">QQF64_009182</name>
</gene>
<accession>A0ABR3M0F9</accession>
<organism evidence="2 3">
    <name type="scientific">Cirrhinus molitorella</name>
    <name type="common">mud carp</name>
    <dbReference type="NCBI Taxonomy" id="172907"/>
    <lineage>
        <taxon>Eukaryota</taxon>
        <taxon>Metazoa</taxon>
        <taxon>Chordata</taxon>
        <taxon>Craniata</taxon>
        <taxon>Vertebrata</taxon>
        <taxon>Euteleostomi</taxon>
        <taxon>Actinopterygii</taxon>
        <taxon>Neopterygii</taxon>
        <taxon>Teleostei</taxon>
        <taxon>Ostariophysi</taxon>
        <taxon>Cypriniformes</taxon>
        <taxon>Cyprinidae</taxon>
        <taxon>Labeoninae</taxon>
        <taxon>Labeonini</taxon>
        <taxon>Cirrhinus</taxon>
    </lineage>
</organism>
<evidence type="ECO:0000313" key="2">
    <source>
        <dbReference type="EMBL" id="KAL1258605.1"/>
    </source>
</evidence>
<reference evidence="2 3" key="1">
    <citation type="submission" date="2023-09" db="EMBL/GenBank/DDBJ databases">
        <authorList>
            <person name="Wang M."/>
        </authorList>
    </citation>
    <scope>NUCLEOTIDE SEQUENCE [LARGE SCALE GENOMIC DNA]</scope>
    <source>
        <strain evidence="2">GT-2023</strain>
        <tissue evidence="2">Liver</tissue>
    </source>
</reference>
<name>A0ABR3M0F9_9TELE</name>
<sequence length="104" mass="11269">MLLLLLLLPEATVNGVVFLLLSLYTSHVIRERPDTSTGDSVGSAVWCCSLTELLIGDERCLAVTPGTHAAVHSEHKTQGCMTLCCVAFQCHFHLRCSGVQSRAQ</sequence>
<protein>
    <recommendedName>
        <fullName evidence="4">Secreted protein</fullName>
    </recommendedName>
</protein>
<keyword evidence="3" id="KW-1185">Reference proteome</keyword>
<feature type="chain" id="PRO_5046460355" description="Secreted protein" evidence="1">
    <location>
        <begin position="16"/>
        <end position="104"/>
    </location>
</feature>
<feature type="signal peptide" evidence="1">
    <location>
        <begin position="1"/>
        <end position="15"/>
    </location>
</feature>
<dbReference type="EMBL" id="JAYMGO010000016">
    <property type="protein sequence ID" value="KAL1258605.1"/>
    <property type="molecule type" value="Genomic_DNA"/>
</dbReference>
<dbReference type="Proteomes" id="UP001558613">
    <property type="component" value="Unassembled WGS sequence"/>
</dbReference>
<keyword evidence="1" id="KW-0732">Signal</keyword>